<dbReference type="Proteomes" id="UP000001937">
    <property type="component" value="Chromosome"/>
</dbReference>
<dbReference type="RefSeq" id="WP_011437780.1">
    <property type="nucleotide sequence ID" value="NC_007777.1"/>
</dbReference>
<dbReference type="EMBL" id="CP000249">
    <property type="protein sequence ID" value="ABD12755.1"/>
    <property type="molecule type" value="Genomic_DNA"/>
</dbReference>
<evidence type="ECO:0000313" key="3">
    <source>
        <dbReference type="Proteomes" id="UP000001937"/>
    </source>
</evidence>
<dbReference type="OrthoDB" id="198115at2"/>
<dbReference type="HOGENOM" id="CLU_2046233_0_0_11"/>
<reference evidence="2 3" key="1">
    <citation type="journal article" date="2007" name="Genome Res.">
        <title>Genome characteristics of facultatively symbiotic Frankia sp. strains reflect host range and host plant biogeography.</title>
        <authorList>
            <person name="Normand P."/>
            <person name="Lapierre P."/>
            <person name="Tisa L.S."/>
            <person name="Gogarten J.P."/>
            <person name="Alloisio N."/>
            <person name="Bagnarol E."/>
            <person name="Bassi C.A."/>
            <person name="Berry A.M."/>
            <person name="Bickhart D.M."/>
            <person name="Choisne N."/>
            <person name="Couloux A."/>
            <person name="Cournoyer B."/>
            <person name="Cruveiller S."/>
            <person name="Daubin V."/>
            <person name="Demange N."/>
            <person name="Francino M.P."/>
            <person name="Goltsman E."/>
            <person name="Huang Y."/>
            <person name="Kopp O.R."/>
            <person name="Labarre L."/>
            <person name="Lapidus A."/>
            <person name="Lavire C."/>
            <person name="Marechal J."/>
            <person name="Martinez M."/>
            <person name="Mastronunzio J.E."/>
            <person name="Mullin B.C."/>
            <person name="Niemann J."/>
            <person name="Pujic P."/>
            <person name="Rawnsley T."/>
            <person name="Rouy Z."/>
            <person name="Schenowitz C."/>
            <person name="Sellstedt A."/>
            <person name="Tavares F."/>
            <person name="Tomkins J.P."/>
            <person name="Vallenet D."/>
            <person name="Valverde C."/>
            <person name="Wall L.G."/>
            <person name="Wang Y."/>
            <person name="Medigue C."/>
            <person name="Benson D.R."/>
        </authorList>
    </citation>
    <scope>NUCLEOTIDE SEQUENCE [LARGE SCALE GENOMIC DNA]</scope>
    <source>
        <strain evidence="3">DSM 45818 / CECT 9043 / CcI3</strain>
    </source>
</reference>
<accession>A0A1X1Q0Z6</accession>
<gene>
    <name evidence="2" type="ordered locus">Francci3_3401</name>
</gene>
<name>Q2J7I7_FRACC</name>
<protein>
    <submittedName>
        <fullName evidence="2">Uncharacterized protein</fullName>
    </submittedName>
</protein>
<sequence length="120" mass="13047">MTADPESAWQRYTVSAELLYRDDTADALRGRDFDAAFLLMRKWDHVSQDRLASSIEGFSQSRISGRSAPTTSSTTAATPAATPPTGYQTVAITNGYTRTLHTAGPDHIIDSLTELLDLLA</sequence>
<dbReference type="AlphaFoldDB" id="Q2J7I7"/>
<organism evidence="2 3">
    <name type="scientific">Frankia casuarinae (strain DSM 45818 / CECT 9043 / HFP020203 / CcI3)</name>
    <dbReference type="NCBI Taxonomy" id="106370"/>
    <lineage>
        <taxon>Bacteria</taxon>
        <taxon>Bacillati</taxon>
        <taxon>Actinomycetota</taxon>
        <taxon>Actinomycetes</taxon>
        <taxon>Frankiales</taxon>
        <taxon>Frankiaceae</taxon>
        <taxon>Frankia</taxon>
    </lineage>
</organism>
<feature type="compositionally biased region" description="Low complexity" evidence="1">
    <location>
        <begin position="67"/>
        <end position="85"/>
    </location>
</feature>
<accession>Q2J7I7</accession>
<evidence type="ECO:0000256" key="1">
    <source>
        <dbReference type="SAM" id="MobiDB-lite"/>
    </source>
</evidence>
<dbReference type="eggNOG" id="COG0242">
    <property type="taxonomic scope" value="Bacteria"/>
</dbReference>
<evidence type="ECO:0000313" key="2">
    <source>
        <dbReference type="EMBL" id="ABD12755.1"/>
    </source>
</evidence>
<feature type="region of interest" description="Disordered" evidence="1">
    <location>
        <begin position="62"/>
        <end position="86"/>
    </location>
</feature>
<dbReference type="KEGG" id="fra:Francci3_3401"/>
<proteinExistence type="predicted"/>
<keyword evidence="3" id="KW-1185">Reference proteome</keyword>